<dbReference type="Proteomes" id="UP000222564">
    <property type="component" value="Unassembled WGS sequence"/>
</dbReference>
<dbReference type="GO" id="GO:0042626">
    <property type="term" value="F:ATPase-coupled transmembrane transporter activity"/>
    <property type="evidence" value="ECO:0007669"/>
    <property type="project" value="TreeGrafter"/>
</dbReference>
<dbReference type="Pfam" id="PF00005">
    <property type="entry name" value="ABC_tran"/>
    <property type="match status" value="1"/>
</dbReference>
<protein>
    <recommendedName>
        <fullName evidence="1">ABC transporter domain-containing protein</fullName>
    </recommendedName>
</protein>
<dbReference type="Gene3D" id="3.40.50.300">
    <property type="entry name" value="P-loop containing nucleotide triphosphate hydrolases"/>
    <property type="match status" value="1"/>
</dbReference>
<evidence type="ECO:0000259" key="1">
    <source>
        <dbReference type="Pfam" id="PF00005"/>
    </source>
</evidence>
<name>A0A2C6MAG7_9FIRM</name>
<dbReference type="EMBL" id="AWQQ01000055">
    <property type="protein sequence ID" value="PHJ38189.1"/>
    <property type="molecule type" value="Genomic_DNA"/>
</dbReference>
<dbReference type="PANTHER" id="PTHR24221:SF654">
    <property type="entry name" value="ATP-BINDING CASSETTE SUB-FAMILY B MEMBER 6"/>
    <property type="match status" value="1"/>
</dbReference>
<proteinExistence type="predicted"/>
<dbReference type="GO" id="GO:0016887">
    <property type="term" value="F:ATP hydrolysis activity"/>
    <property type="evidence" value="ECO:0007669"/>
    <property type="project" value="InterPro"/>
</dbReference>
<dbReference type="InterPro" id="IPR039421">
    <property type="entry name" value="Type_1_exporter"/>
</dbReference>
<evidence type="ECO:0000313" key="2">
    <source>
        <dbReference type="EMBL" id="PHJ38189.1"/>
    </source>
</evidence>
<gene>
    <name evidence="2" type="ORF">P378_11710</name>
</gene>
<dbReference type="RefSeq" id="WP_238473109.1">
    <property type="nucleotide sequence ID" value="NZ_AWQQ01000055.1"/>
</dbReference>
<dbReference type="GO" id="GO:0005524">
    <property type="term" value="F:ATP binding"/>
    <property type="evidence" value="ECO:0007669"/>
    <property type="project" value="InterPro"/>
</dbReference>
<keyword evidence="3" id="KW-1185">Reference proteome</keyword>
<accession>A0A2C6MAG7</accession>
<dbReference type="InterPro" id="IPR003439">
    <property type="entry name" value="ABC_transporter-like_ATP-bd"/>
</dbReference>
<reference evidence="2 3" key="1">
    <citation type="submission" date="2013-09" db="EMBL/GenBank/DDBJ databases">
        <title>Biodegradation of hydrocarbons in the deep terrestrial subsurface : characterization of a microbial consortium composed of two Desulfotomaculum species originating from a deep geological formation.</title>
        <authorList>
            <person name="Aullo T."/>
            <person name="Berlendis S."/>
            <person name="Lascourreges J.-F."/>
            <person name="Dessort D."/>
            <person name="Saint-Laurent S."/>
            <person name="Schraauwers B."/>
            <person name="Mas J."/>
            <person name="Magot M."/>
            <person name="Ranchou-Peyruse A."/>
        </authorList>
    </citation>
    <scope>NUCLEOTIDE SEQUENCE [LARGE SCALE GENOMIC DNA]</scope>
    <source>
        <strain evidence="2 3">Bs107</strain>
    </source>
</reference>
<feature type="domain" description="ABC transporter" evidence="1">
    <location>
        <begin position="26"/>
        <end position="83"/>
    </location>
</feature>
<organism evidence="2 3">
    <name type="scientific">Desulforamulus profundi</name>
    <dbReference type="NCBI Taxonomy" id="1383067"/>
    <lineage>
        <taxon>Bacteria</taxon>
        <taxon>Bacillati</taxon>
        <taxon>Bacillota</taxon>
        <taxon>Clostridia</taxon>
        <taxon>Eubacteriales</taxon>
        <taxon>Peptococcaceae</taxon>
        <taxon>Desulforamulus</taxon>
    </lineage>
</organism>
<sequence length="84" mass="9051">MRKFQPLNISFREVGFTYQGGSDPALQGVTFKLPAGKRVALVGPSGAGKTTVANLLLRFAEPGEGIIQVNGSPLQQIPADQWRR</sequence>
<dbReference type="AlphaFoldDB" id="A0A2C6MAG7"/>
<comment type="caution">
    <text evidence="2">The sequence shown here is derived from an EMBL/GenBank/DDBJ whole genome shotgun (WGS) entry which is preliminary data.</text>
</comment>
<dbReference type="PANTHER" id="PTHR24221">
    <property type="entry name" value="ATP-BINDING CASSETTE SUB-FAMILY B"/>
    <property type="match status" value="1"/>
</dbReference>
<dbReference type="SUPFAM" id="SSF52540">
    <property type="entry name" value="P-loop containing nucleoside triphosphate hydrolases"/>
    <property type="match status" value="1"/>
</dbReference>
<dbReference type="InterPro" id="IPR027417">
    <property type="entry name" value="P-loop_NTPase"/>
</dbReference>
<evidence type="ECO:0000313" key="3">
    <source>
        <dbReference type="Proteomes" id="UP000222564"/>
    </source>
</evidence>